<keyword evidence="5" id="KW-0325">Glycoprotein</keyword>
<feature type="transmembrane region" description="Helical" evidence="7">
    <location>
        <begin position="287"/>
        <end position="310"/>
    </location>
</feature>
<dbReference type="InterPro" id="IPR047831">
    <property type="entry name" value="GPR180/TMEM145"/>
</dbReference>
<dbReference type="PANTHER" id="PTHR23252">
    <property type="entry name" value="INTIMAL THICKNESS RECEPTOR-RELATED"/>
    <property type="match status" value="1"/>
</dbReference>
<feature type="transmembrane region" description="Helical" evidence="7">
    <location>
        <begin position="335"/>
        <end position="357"/>
    </location>
</feature>
<feature type="transmembrane region" description="Helical" evidence="7">
    <location>
        <begin position="443"/>
        <end position="464"/>
    </location>
</feature>
<feature type="transmembrane region" description="Helical" evidence="7">
    <location>
        <begin position="255"/>
        <end position="275"/>
    </location>
</feature>
<evidence type="ECO:0000256" key="1">
    <source>
        <dbReference type="ARBA" id="ARBA00004141"/>
    </source>
</evidence>
<keyword evidence="3 7" id="KW-1133">Transmembrane helix</keyword>
<keyword evidence="10" id="KW-1185">Reference proteome</keyword>
<protein>
    <submittedName>
        <fullName evidence="11">Integral membrane protein GPR180-like isoform X1</fullName>
    </submittedName>
</protein>
<keyword evidence="2 7" id="KW-0812">Transmembrane</keyword>
<dbReference type="RefSeq" id="XP_055883132.1">
    <property type="nucleotide sequence ID" value="XM_056027157.1"/>
</dbReference>
<dbReference type="OrthoDB" id="45670at2759"/>
<evidence type="ECO:0000256" key="4">
    <source>
        <dbReference type="ARBA" id="ARBA00023136"/>
    </source>
</evidence>
<dbReference type="GeneID" id="106054178"/>
<evidence type="ECO:0000256" key="5">
    <source>
        <dbReference type="ARBA" id="ARBA00023180"/>
    </source>
</evidence>
<reference evidence="11" key="1">
    <citation type="submission" date="2025-08" db="UniProtKB">
        <authorList>
            <consortium name="RefSeq"/>
        </authorList>
    </citation>
    <scope>IDENTIFICATION</scope>
</reference>
<dbReference type="InterPro" id="IPR053880">
    <property type="entry name" value="GPR180-like_N"/>
</dbReference>
<evidence type="ECO:0000256" key="7">
    <source>
        <dbReference type="SAM" id="Phobius"/>
    </source>
</evidence>
<feature type="transmembrane region" description="Helical" evidence="7">
    <location>
        <begin position="403"/>
        <end position="422"/>
    </location>
</feature>
<proteinExistence type="predicted"/>
<sequence>MNFQKNSGGLPKTGKHGKGSTRQKSLGTTELDRLSLSSIPEYSNTSNRGSAIIAVRYLLAQIIVGMQVDKISWHCICVLSSRALEKIGYCQSYYVLFLVIQVLASHTEAKTVNGVFNTFTAQAEHGQYITSFAFHGNALFNFTVNSTGTDSKLYLFLSEDWKKAVGDTNCYRRLNKAKTIIKINSTTGLQTMSHYDYPRIWHIVFADFFTCEPGRPKPPKEEPSFIQYTLQIFNPDSLGNPTEHFSDQETGLLKFYQLLALIYFVVACVVAPQLWDTLSKGGPMQLVIQLLTISMTLQAVAAFIVIVHLYRYSKDGIGSPLIEILSEFLDMLSQFTMLFMLLSVSLGWSLASAHSVCRYSHLRTISKKTSARVVFILGIMQSLLFMWEQNQDESRRLYPAQRSYPGIALVVLRILLAGMFAIKLKEVIASERSSLKRKFYSSFTKLCMMWFLCYPSIFLSTLMFSEYLQYKMITMGVLICQSLAGVLLYPLFLSRSLYWEVSALSSSLPLRFDHRINLKLYS</sequence>
<name>A0A9W3A718_BIOGL</name>
<dbReference type="GO" id="GO:0007186">
    <property type="term" value="P:G protein-coupled receptor signaling pathway"/>
    <property type="evidence" value="ECO:0007669"/>
    <property type="project" value="InterPro"/>
</dbReference>
<gene>
    <name evidence="11" type="primary">LOC106054178</name>
</gene>
<evidence type="ECO:0000256" key="3">
    <source>
        <dbReference type="ARBA" id="ARBA00022989"/>
    </source>
</evidence>
<keyword evidence="4 7" id="KW-0472">Membrane</keyword>
<dbReference type="GO" id="GO:0019236">
    <property type="term" value="P:response to pheromone"/>
    <property type="evidence" value="ECO:0007669"/>
    <property type="project" value="InterPro"/>
</dbReference>
<dbReference type="AlphaFoldDB" id="A0A9W3A718"/>
<evidence type="ECO:0000256" key="2">
    <source>
        <dbReference type="ARBA" id="ARBA00022692"/>
    </source>
</evidence>
<organism evidence="10 11">
    <name type="scientific">Biomphalaria glabrata</name>
    <name type="common">Bloodfluke planorb</name>
    <name type="synonym">Freshwater snail</name>
    <dbReference type="NCBI Taxonomy" id="6526"/>
    <lineage>
        <taxon>Eukaryota</taxon>
        <taxon>Metazoa</taxon>
        <taxon>Spiralia</taxon>
        <taxon>Lophotrochozoa</taxon>
        <taxon>Mollusca</taxon>
        <taxon>Gastropoda</taxon>
        <taxon>Heterobranchia</taxon>
        <taxon>Euthyneura</taxon>
        <taxon>Panpulmonata</taxon>
        <taxon>Hygrophila</taxon>
        <taxon>Lymnaeoidea</taxon>
        <taxon>Planorbidae</taxon>
        <taxon>Biomphalaria</taxon>
    </lineage>
</organism>
<feature type="region of interest" description="Disordered" evidence="6">
    <location>
        <begin position="1"/>
        <end position="25"/>
    </location>
</feature>
<evidence type="ECO:0000313" key="10">
    <source>
        <dbReference type="Proteomes" id="UP001165740"/>
    </source>
</evidence>
<evidence type="ECO:0000313" key="11">
    <source>
        <dbReference type="RefSeq" id="XP_055883132.1"/>
    </source>
</evidence>
<evidence type="ECO:0000256" key="6">
    <source>
        <dbReference type="SAM" id="MobiDB-lite"/>
    </source>
</evidence>
<accession>A0A9W3A718</accession>
<feature type="domain" description="GPR180/TMEM145 transmembrane" evidence="8">
    <location>
        <begin position="260"/>
        <end position="487"/>
    </location>
</feature>
<evidence type="ECO:0000259" key="9">
    <source>
        <dbReference type="Pfam" id="PF21870"/>
    </source>
</evidence>
<dbReference type="Pfam" id="PF10192">
    <property type="entry name" value="GPR180-TMEM145_TM"/>
    <property type="match status" value="1"/>
</dbReference>
<comment type="subcellular location">
    <subcellularLocation>
        <location evidence="1">Membrane</location>
        <topology evidence="1">Multi-pass membrane protein</topology>
    </subcellularLocation>
</comment>
<dbReference type="Proteomes" id="UP001165740">
    <property type="component" value="Chromosome 4"/>
</dbReference>
<dbReference type="OMA" id="YGEWDYA"/>
<dbReference type="Pfam" id="PF21870">
    <property type="entry name" value="GP180_GOLD"/>
    <property type="match status" value="1"/>
</dbReference>
<dbReference type="GO" id="GO:0016020">
    <property type="term" value="C:membrane"/>
    <property type="evidence" value="ECO:0007669"/>
    <property type="project" value="UniProtKB-SubCell"/>
</dbReference>
<feature type="transmembrane region" description="Helical" evidence="7">
    <location>
        <begin position="369"/>
        <end position="387"/>
    </location>
</feature>
<evidence type="ECO:0000259" key="8">
    <source>
        <dbReference type="Pfam" id="PF10192"/>
    </source>
</evidence>
<dbReference type="InterPro" id="IPR019336">
    <property type="entry name" value="GPR180/TMEM145_TM"/>
</dbReference>
<feature type="transmembrane region" description="Helical" evidence="7">
    <location>
        <begin position="470"/>
        <end position="492"/>
    </location>
</feature>
<dbReference type="PANTHER" id="PTHR23252:SF29">
    <property type="entry name" value="INTEGRAL MEMBRANE PROTEIN GPR180"/>
    <property type="match status" value="1"/>
</dbReference>
<feature type="domain" description="GPR180-like N-terminal" evidence="9">
    <location>
        <begin position="111"/>
        <end position="212"/>
    </location>
</feature>